<reference evidence="3" key="1">
    <citation type="journal article" date="2019" name="Int. J. Syst. Evol. Microbiol.">
        <title>The Global Catalogue of Microorganisms (GCM) 10K type strain sequencing project: providing services to taxonomists for standard genome sequencing and annotation.</title>
        <authorList>
            <consortium name="The Broad Institute Genomics Platform"/>
            <consortium name="The Broad Institute Genome Sequencing Center for Infectious Disease"/>
            <person name="Wu L."/>
            <person name="Ma J."/>
        </authorList>
    </citation>
    <scope>NUCLEOTIDE SEQUENCE [LARGE SCALE GENOMIC DNA]</scope>
    <source>
        <strain evidence="3">CCM 7435</strain>
    </source>
</reference>
<dbReference type="InterPro" id="IPR029058">
    <property type="entry name" value="AB_hydrolase_fold"/>
</dbReference>
<dbReference type="EMBL" id="JBHUHD010000001">
    <property type="protein sequence ID" value="MFD2141356.1"/>
    <property type="molecule type" value="Genomic_DNA"/>
</dbReference>
<gene>
    <name evidence="2" type="ORF">ACFSNC_13150</name>
</gene>
<dbReference type="Proteomes" id="UP001597299">
    <property type="component" value="Unassembled WGS sequence"/>
</dbReference>
<name>A0ABW4YYE1_9HYPH</name>
<dbReference type="SUPFAM" id="SSF53474">
    <property type="entry name" value="alpha/beta-Hydrolases"/>
    <property type="match status" value="1"/>
</dbReference>
<evidence type="ECO:0008006" key="4">
    <source>
        <dbReference type="Google" id="ProtNLM"/>
    </source>
</evidence>
<sequence length="305" mass="33330">MRRLAGVTGLPTITPGAASPPGGRRRWRKAAGKVFQGGMSADMAGENSVLLFEDRHLLAYYQPGTLDFLLITFSDLIFPVEKRTFFAQGPAAKMSMPCLGLVAKKPNWFPPESVRKALEAMRPQLDAYRQRVLYGGSMGGYAAVKYSALFEASHVVSLCPQWSIDPAECGGVDPGWGGHFTRAMAGMGIVPADVAGRVYLFLDTYDRRDRFHAGKIQAAYPSSVIFSVPWVGHNVTGTLSGTSNLFRIVRACMEGNHADLYSIVRSARIARPKRRNKIVELASSRHPALVSRLVGSEEAEMRLPA</sequence>
<evidence type="ECO:0000313" key="2">
    <source>
        <dbReference type="EMBL" id="MFD2141356.1"/>
    </source>
</evidence>
<protein>
    <recommendedName>
        <fullName evidence="4">Alpha/beta hydrolase</fullName>
    </recommendedName>
</protein>
<comment type="caution">
    <text evidence="2">The sequence shown here is derived from an EMBL/GenBank/DDBJ whole genome shotgun (WGS) entry which is preliminary data.</text>
</comment>
<evidence type="ECO:0000256" key="1">
    <source>
        <dbReference type="SAM" id="MobiDB-lite"/>
    </source>
</evidence>
<feature type="region of interest" description="Disordered" evidence="1">
    <location>
        <begin position="1"/>
        <end position="25"/>
    </location>
</feature>
<organism evidence="2 3">
    <name type="scientific">Ancylobacter oerskovii</name>
    <dbReference type="NCBI Taxonomy" id="459519"/>
    <lineage>
        <taxon>Bacteria</taxon>
        <taxon>Pseudomonadati</taxon>
        <taxon>Pseudomonadota</taxon>
        <taxon>Alphaproteobacteria</taxon>
        <taxon>Hyphomicrobiales</taxon>
        <taxon>Xanthobacteraceae</taxon>
        <taxon>Ancylobacter</taxon>
    </lineage>
</organism>
<evidence type="ECO:0000313" key="3">
    <source>
        <dbReference type="Proteomes" id="UP001597299"/>
    </source>
</evidence>
<keyword evidence="3" id="KW-1185">Reference proteome</keyword>
<dbReference type="RefSeq" id="WP_378296345.1">
    <property type="nucleotide sequence ID" value="NZ_JBHUHD010000001.1"/>
</dbReference>
<proteinExistence type="predicted"/>
<accession>A0ABW4YYE1</accession>